<evidence type="ECO:0000313" key="3">
    <source>
        <dbReference type="EMBL" id="NWH05707.1"/>
    </source>
</evidence>
<comment type="caution">
    <text evidence="3">The sequence shown here is derived from an EMBL/GenBank/DDBJ whole genome shotgun (WGS) entry which is preliminary data.</text>
</comment>
<dbReference type="GO" id="GO:0016740">
    <property type="term" value="F:transferase activity"/>
    <property type="evidence" value="ECO:0007669"/>
    <property type="project" value="UniProtKB-KW"/>
</dbReference>
<dbReference type="SUPFAM" id="SSF53448">
    <property type="entry name" value="Nucleotide-diphospho-sugar transferases"/>
    <property type="match status" value="1"/>
</dbReference>
<feature type="domain" description="Aminoglycoside phosphotransferase" evidence="2">
    <location>
        <begin position="244"/>
        <end position="478"/>
    </location>
</feature>
<name>A0A850TBU3_9BACT</name>
<dbReference type="Gene3D" id="3.30.200.20">
    <property type="entry name" value="Phosphorylase Kinase, domain 1"/>
    <property type="match status" value="1"/>
</dbReference>
<proteinExistence type="predicted"/>
<gene>
    <name evidence="3" type="ORF">HXW94_12045</name>
</gene>
<dbReference type="EMBL" id="JACADJ010000043">
    <property type="protein sequence ID" value="NWH05707.1"/>
    <property type="molecule type" value="Genomic_DNA"/>
</dbReference>
<evidence type="ECO:0000259" key="2">
    <source>
        <dbReference type="Pfam" id="PF01636"/>
    </source>
</evidence>
<dbReference type="SUPFAM" id="SSF56112">
    <property type="entry name" value="Protein kinase-like (PK-like)"/>
    <property type="match status" value="1"/>
</dbReference>
<dbReference type="InterPro" id="IPR002575">
    <property type="entry name" value="Aminoglycoside_PTrfase"/>
</dbReference>
<dbReference type="AlphaFoldDB" id="A0A850TBU3"/>
<evidence type="ECO:0000259" key="1">
    <source>
        <dbReference type="Pfam" id="PF00483"/>
    </source>
</evidence>
<dbReference type="Pfam" id="PF00483">
    <property type="entry name" value="NTP_transferase"/>
    <property type="match status" value="1"/>
</dbReference>
<sequence>MKALILAAGFGTRLLPYTKYLPKPLFTINGRPVLDYAVKHLLDAGCTKIFINAHHLADAIAGFVDNHRSKNFLEVVFEPVILDTGGAIANLGNALADDDFFVVNADVRCDFDLSRLMACHKASGALATLLVHDCYRFNTLCVDQIRLGPGIVRHFSQAPESGLAFTGIQAISPGLFEYMPPEKTFSSIDVYKKLCGLEKIFALKAEQFYWRDMGTPQDYQQTARECLAGKIFGLDPSRIQEIDIQALAGDGSDRLWFRARHREKSLILSDHGICVNGAHCNNGAAQLHAFVSIGKHLADKGIAVPQILGHDTISGQVAVADLGNIHLADHIRGMDEKQMITWYQRVIDALIDFSFKGIEDFDTAWTCQTPSYSKQMILDLECRYFMQAFVNGYLGRKEQFETFAPHFHQIADNALSHAMNGLMHRDCQSKNIMIHDGHPWFIDFQSARPGPIQYDLASLLIDPYVTLPRAVRDQLLNYALKKIGLNVSFNIDAFMHTFRYCCISRNLQMLGAFGFLTRVKNKNRFEKYIPAALKGLECRLKDLNEPGMADFTNFTQSLQGDLK</sequence>
<dbReference type="InterPro" id="IPR011009">
    <property type="entry name" value="Kinase-like_dom_sf"/>
</dbReference>
<dbReference type="Proteomes" id="UP000553343">
    <property type="component" value="Unassembled WGS sequence"/>
</dbReference>
<dbReference type="RefSeq" id="WP_178367165.1">
    <property type="nucleotide sequence ID" value="NZ_JACADJ010000043.1"/>
</dbReference>
<dbReference type="InterPro" id="IPR029044">
    <property type="entry name" value="Nucleotide-diphossugar_trans"/>
</dbReference>
<dbReference type="Pfam" id="PF01636">
    <property type="entry name" value="APH"/>
    <property type="match status" value="1"/>
</dbReference>
<keyword evidence="4" id="KW-1185">Reference proteome</keyword>
<dbReference type="Gene3D" id="3.90.1200.10">
    <property type="match status" value="1"/>
</dbReference>
<dbReference type="PANTHER" id="PTHR22572">
    <property type="entry name" value="SUGAR-1-PHOSPHATE GUANYL TRANSFERASE"/>
    <property type="match status" value="1"/>
</dbReference>
<accession>A0A850TBU3</accession>
<dbReference type="InterPro" id="IPR050486">
    <property type="entry name" value="Mannose-1P_guanyltransferase"/>
</dbReference>
<keyword evidence="3" id="KW-0808">Transferase</keyword>
<dbReference type="InterPro" id="IPR005835">
    <property type="entry name" value="NTP_transferase_dom"/>
</dbReference>
<dbReference type="Gene3D" id="3.90.550.10">
    <property type="entry name" value="Spore Coat Polysaccharide Biosynthesis Protein SpsA, Chain A"/>
    <property type="match status" value="1"/>
</dbReference>
<feature type="domain" description="Nucleotidyl transferase" evidence="1">
    <location>
        <begin position="2"/>
        <end position="225"/>
    </location>
</feature>
<protein>
    <submittedName>
        <fullName evidence="3">Phosphotransferase</fullName>
    </submittedName>
</protein>
<dbReference type="CDD" id="cd06422">
    <property type="entry name" value="NTP_transferase_like_1"/>
    <property type="match status" value="1"/>
</dbReference>
<evidence type="ECO:0000313" key="4">
    <source>
        <dbReference type="Proteomes" id="UP000553343"/>
    </source>
</evidence>
<organism evidence="3 4">
    <name type="scientific">Desulfobacter latus</name>
    <dbReference type="NCBI Taxonomy" id="2292"/>
    <lineage>
        <taxon>Bacteria</taxon>
        <taxon>Pseudomonadati</taxon>
        <taxon>Thermodesulfobacteriota</taxon>
        <taxon>Desulfobacteria</taxon>
        <taxon>Desulfobacterales</taxon>
        <taxon>Desulfobacteraceae</taxon>
        <taxon>Desulfobacter</taxon>
    </lineage>
</organism>
<reference evidence="3 4" key="1">
    <citation type="submission" date="2020-06" db="EMBL/GenBank/DDBJ databases">
        <title>High-quality draft genome of sulfate reducer Desulfobacter latus type strain AcrS2 isolated from marine sediment.</title>
        <authorList>
            <person name="Hoppe M."/>
            <person name="Larsen C.K."/>
            <person name="Marshall I.P.G."/>
            <person name="Schramm A."/>
            <person name="Marietou A.G."/>
        </authorList>
    </citation>
    <scope>NUCLEOTIDE SEQUENCE [LARGE SCALE GENOMIC DNA]</scope>
    <source>
        <strain evidence="3 4">AcRS2</strain>
    </source>
</reference>